<sequence length="77" mass="8564">MKEAIQAIQQAINCLTKDVTGWRDLEYSSSHNQQLVMNHPQHGKIPLAQLSDGLRNAVADGSGYRVSLCQTQPPFTR</sequence>
<keyword evidence="1" id="KW-0547">Nucleotide-binding</keyword>
<name>A0A447JA12_SALET</name>
<protein>
    <submittedName>
        <fullName evidence="1">ATP-binding protein</fullName>
    </submittedName>
</protein>
<reference evidence="1 2" key="1">
    <citation type="submission" date="2018-12" db="EMBL/GenBank/DDBJ databases">
        <authorList>
            <consortium name="Pathogen Informatics"/>
        </authorList>
    </citation>
    <scope>NUCLEOTIDE SEQUENCE [LARGE SCALE GENOMIC DNA]</scope>
    <source>
        <strain evidence="1 2">NCTC7102</strain>
    </source>
</reference>
<dbReference type="GO" id="GO:0005524">
    <property type="term" value="F:ATP binding"/>
    <property type="evidence" value="ECO:0007669"/>
    <property type="project" value="UniProtKB-KW"/>
</dbReference>
<accession>A0A447JA12</accession>
<proteinExistence type="predicted"/>
<dbReference type="AlphaFoldDB" id="A0A447JA12"/>
<evidence type="ECO:0000313" key="1">
    <source>
        <dbReference type="EMBL" id="VDY36609.1"/>
    </source>
</evidence>
<dbReference type="Proteomes" id="UP000281393">
    <property type="component" value="Chromosome"/>
</dbReference>
<dbReference type="EMBL" id="LR133909">
    <property type="protein sequence ID" value="VDY36609.1"/>
    <property type="molecule type" value="Genomic_DNA"/>
</dbReference>
<keyword evidence="1" id="KW-0067">ATP-binding</keyword>
<gene>
    <name evidence="1" type="ORF">NCTC7102_00115</name>
</gene>
<evidence type="ECO:0000313" key="2">
    <source>
        <dbReference type="Proteomes" id="UP000281393"/>
    </source>
</evidence>
<organism evidence="1 2">
    <name type="scientific">Salmonella enterica subsp. enterica serovar Daytona</name>
    <dbReference type="NCBI Taxonomy" id="1962639"/>
    <lineage>
        <taxon>Bacteria</taxon>
        <taxon>Pseudomonadati</taxon>
        <taxon>Pseudomonadota</taxon>
        <taxon>Gammaproteobacteria</taxon>
        <taxon>Enterobacterales</taxon>
        <taxon>Enterobacteriaceae</taxon>
        <taxon>Salmonella</taxon>
    </lineage>
</organism>